<dbReference type="GO" id="GO:1990758">
    <property type="term" value="P:mitotic sister chromatid biorientation"/>
    <property type="evidence" value="ECO:0007669"/>
    <property type="project" value="TreeGrafter"/>
</dbReference>
<proteinExistence type="predicted"/>
<dbReference type="EMBL" id="JAACJO010000007">
    <property type="protein sequence ID" value="KAF5356236.1"/>
    <property type="molecule type" value="Genomic_DNA"/>
</dbReference>
<feature type="compositionally biased region" description="Low complexity" evidence="2">
    <location>
        <begin position="743"/>
        <end position="758"/>
    </location>
</feature>
<dbReference type="PANTHER" id="PTHR28260">
    <property type="entry name" value="SPINDLE POLE BODY COMPONENT SPC105"/>
    <property type="match status" value="1"/>
</dbReference>
<dbReference type="InterPro" id="IPR013253">
    <property type="entry name" value="Spc7_domain"/>
</dbReference>
<dbReference type="SMART" id="SM00787">
    <property type="entry name" value="Spc7"/>
    <property type="match status" value="1"/>
</dbReference>
<feature type="compositionally biased region" description="Polar residues" evidence="2">
    <location>
        <begin position="677"/>
        <end position="697"/>
    </location>
</feature>
<keyword evidence="5" id="KW-1185">Reference proteome</keyword>
<dbReference type="InterPro" id="IPR040850">
    <property type="entry name" value="Knl1_RWD_C"/>
</dbReference>
<dbReference type="InterPro" id="IPR033338">
    <property type="entry name" value="Spc105/Spc7"/>
</dbReference>
<evidence type="ECO:0000256" key="2">
    <source>
        <dbReference type="SAM" id="MobiDB-lite"/>
    </source>
</evidence>
<feature type="compositionally biased region" description="Low complexity" evidence="2">
    <location>
        <begin position="74"/>
        <end position="89"/>
    </location>
</feature>
<accession>A0A8H5DBE3</accession>
<feature type="region of interest" description="Disordered" evidence="2">
    <location>
        <begin position="253"/>
        <end position="280"/>
    </location>
</feature>
<keyword evidence="1" id="KW-0175">Coiled coil</keyword>
<feature type="region of interest" description="Disordered" evidence="2">
    <location>
        <begin position="132"/>
        <end position="180"/>
    </location>
</feature>
<feature type="domain" description="Spc7 kinetochore protein" evidence="3">
    <location>
        <begin position="789"/>
        <end position="1105"/>
    </location>
</feature>
<feature type="compositionally biased region" description="Acidic residues" evidence="2">
    <location>
        <begin position="470"/>
        <end position="483"/>
    </location>
</feature>
<organism evidence="4 5">
    <name type="scientific">Leucocoprinus leucothites</name>
    <dbReference type="NCBI Taxonomy" id="201217"/>
    <lineage>
        <taxon>Eukaryota</taxon>
        <taxon>Fungi</taxon>
        <taxon>Dikarya</taxon>
        <taxon>Basidiomycota</taxon>
        <taxon>Agaricomycotina</taxon>
        <taxon>Agaricomycetes</taxon>
        <taxon>Agaricomycetidae</taxon>
        <taxon>Agaricales</taxon>
        <taxon>Agaricineae</taxon>
        <taxon>Agaricaceae</taxon>
        <taxon>Leucocoprinus</taxon>
    </lineage>
</organism>
<name>A0A8H5DBE3_9AGAR</name>
<dbReference type="GO" id="GO:0007094">
    <property type="term" value="P:mitotic spindle assembly checkpoint signaling"/>
    <property type="evidence" value="ECO:0007669"/>
    <property type="project" value="TreeGrafter"/>
</dbReference>
<feature type="region of interest" description="Disordered" evidence="2">
    <location>
        <begin position="330"/>
        <end position="352"/>
    </location>
</feature>
<feature type="region of interest" description="Disordered" evidence="2">
    <location>
        <begin position="1"/>
        <end position="96"/>
    </location>
</feature>
<feature type="compositionally biased region" description="Low complexity" evidence="2">
    <location>
        <begin position="530"/>
        <end position="563"/>
    </location>
</feature>
<reference evidence="4 5" key="1">
    <citation type="journal article" date="2020" name="ISME J.">
        <title>Uncovering the hidden diversity of litter-decomposition mechanisms in mushroom-forming fungi.</title>
        <authorList>
            <person name="Floudas D."/>
            <person name="Bentzer J."/>
            <person name="Ahren D."/>
            <person name="Johansson T."/>
            <person name="Persson P."/>
            <person name="Tunlid A."/>
        </authorList>
    </citation>
    <scope>NUCLEOTIDE SEQUENCE [LARGE SCALE GENOMIC DNA]</scope>
    <source>
        <strain evidence="4 5">CBS 146.42</strain>
    </source>
</reference>
<dbReference type="GO" id="GO:0034501">
    <property type="term" value="P:protein localization to kinetochore"/>
    <property type="evidence" value="ECO:0007669"/>
    <property type="project" value="TreeGrafter"/>
</dbReference>
<feature type="compositionally biased region" description="Low complexity" evidence="2">
    <location>
        <begin position="142"/>
        <end position="156"/>
    </location>
</feature>
<comment type="caution">
    <text evidence="4">The sequence shown here is derived from an EMBL/GenBank/DDBJ whole genome shotgun (WGS) entry which is preliminary data.</text>
</comment>
<dbReference type="OrthoDB" id="5592879at2759"/>
<feature type="compositionally biased region" description="Polar residues" evidence="2">
    <location>
        <begin position="575"/>
        <end position="586"/>
    </location>
</feature>
<evidence type="ECO:0000259" key="3">
    <source>
        <dbReference type="SMART" id="SM00787"/>
    </source>
</evidence>
<dbReference type="Pfam" id="PF18210">
    <property type="entry name" value="Knl1_RWD_C"/>
    <property type="match status" value="1"/>
</dbReference>
<dbReference type="GO" id="GO:0000776">
    <property type="term" value="C:kinetochore"/>
    <property type="evidence" value="ECO:0007669"/>
    <property type="project" value="TreeGrafter"/>
</dbReference>
<dbReference type="Proteomes" id="UP000559027">
    <property type="component" value="Unassembled WGS sequence"/>
</dbReference>
<evidence type="ECO:0000313" key="5">
    <source>
        <dbReference type="Proteomes" id="UP000559027"/>
    </source>
</evidence>
<feature type="region of interest" description="Disordered" evidence="2">
    <location>
        <begin position="447"/>
        <end position="795"/>
    </location>
</feature>
<protein>
    <recommendedName>
        <fullName evidence="3">Spc7 kinetochore protein domain-containing protein</fullName>
    </recommendedName>
</protein>
<sequence>MVVLKDDSSKRRRSIAVPNQAKQAMTAPTGRRRAHSIVPGERLNGLDKPHRPSFAPRKSILKTSALVNTDEASEQPSLSQPSNSQSSQPDDGNITQSMDFTVDYRAKVHDNTARKSLGRRVSFAEHAHVRLFQIPNHDNTNSTGSPQSSPIPSSSPEVEVERQPTLSNENDYPASFSRNRRSSVRYSIAGSDDMDLTTASPGMILNGEEGSALMDEEMDFDENDDMEVTEILPGDILRRRSLGVRQPFAPVRPRESIAFPLDDAIPSDDDDGPNGDSDQTRSILEEDSQMQSEVENSQEGMDFTVPMGQSLRPPPTEDPVWLALRQITHSGDTPHEPEAPSEDDIQVDSGQQGMGLDDAVARLMRARDSMGTKIVDTTGDMDATDSNANFVVHEDSLLSTDDSLNDDIGDGNETLNVSKVVGRLSLGGLPRMSLGYQESTMDESGIYGSVQPLSFSTPRHSIAPPPPLQENEESTAEAQENLDADTTPRPVVFRPPAQTTTPSVTPPAAAPVQDNPRTTGTFTFVPPITAPTASRTPTKSTSPAKPKPKPTFSAAFAPPVAKSSPKKRTPSSTPVHGTSNKRSFSVMQDGAPDPGRPTPAKRPALSGKPIEGPSMGTPKKGPASRQPRASLSPNKRDIPNGSINLPPSAKQRSGYFARRKSLGNTLTIPQNEKRDGSSTPSLVSPARRTSNGRSSLGSAPPEAWTRFDRTAPAPVIPTIVLPPEESQAKAPSERALPPSPSPSHLQVSHSLVPVSVLPDKTREDEVRRIDVDKERGEETMEPGELGPQEGTQPEQDVSPISIQQFFSTTGIKFMDELTAPRRSMHPGVGTRQARNPADIPLSEYYIAMGIDVPQLGLFTRVSNDLEGWMARSKVEFAQAEEEAAKITPELFVEFMRADEEGQAELLASFHQLNLIRVNARGQAKSDWYDWKLRWVEGLQLTAEQAFNDLQADARILEPIKNSAEELVPTLEKEYNDILKELEREQREVAEIEASDQQYLNDLKVSIAEQNIEVEALHAELSEHTEQLNYLQGRLQELAIGKKEASDAIARAQHVLQMKENSTRTEVFRLRDELETLEDLHRFHITKVEEKTFEYIYASHFKVTVPCSNYLPIASRVEITRTDGPALRSKDDFPKLSNISLQAAKALVHHAQPISCKEIIHYLSDYWSSCSQLRAQLLLLAIKYPVDILPTDYDGLPGFKAQAKVMIPSKKAKVFVSFNFTPRIFSRWPLSINSLACGVDIGYGDVDQAKIFRAVSERLSQATPSDNYACLLDACIEAQEIYSQ</sequence>
<dbReference type="PANTHER" id="PTHR28260:SF1">
    <property type="entry name" value="SPINDLE POLE BODY COMPONENT SPC105"/>
    <property type="match status" value="1"/>
</dbReference>
<evidence type="ECO:0000256" key="1">
    <source>
        <dbReference type="SAM" id="Coils"/>
    </source>
</evidence>
<evidence type="ECO:0000313" key="4">
    <source>
        <dbReference type="EMBL" id="KAF5356236.1"/>
    </source>
</evidence>
<feature type="compositionally biased region" description="Basic and acidic residues" evidence="2">
    <location>
        <begin position="759"/>
        <end position="778"/>
    </location>
</feature>
<dbReference type="Pfam" id="PF08317">
    <property type="entry name" value="Spc7"/>
    <property type="match status" value="1"/>
</dbReference>
<gene>
    <name evidence="4" type="ORF">D9756_004174</name>
</gene>
<feature type="coiled-coil region" evidence="1">
    <location>
        <begin position="960"/>
        <end position="1033"/>
    </location>
</feature>